<dbReference type="Gene3D" id="3.30.450.40">
    <property type="match status" value="1"/>
</dbReference>
<dbReference type="InterPro" id="IPR029016">
    <property type="entry name" value="GAF-like_dom_sf"/>
</dbReference>
<dbReference type="SMART" id="SM00346">
    <property type="entry name" value="HTH_ICLR"/>
    <property type="match status" value="1"/>
</dbReference>
<evidence type="ECO:0000256" key="1">
    <source>
        <dbReference type="ARBA" id="ARBA00023015"/>
    </source>
</evidence>
<name>A0ABW3H5I6_9SPHN</name>
<dbReference type="InterPro" id="IPR050707">
    <property type="entry name" value="HTH_MetabolicPath_Reg"/>
</dbReference>
<dbReference type="InterPro" id="IPR036388">
    <property type="entry name" value="WH-like_DNA-bd_sf"/>
</dbReference>
<feature type="domain" description="HTH iclR-type" evidence="5">
    <location>
        <begin position="1"/>
        <end position="61"/>
    </location>
</feature>
<evidence type="ECO:0000256" key="3">
    <source>
        <dbReference type="ARBA" id="ARBA00023163"/>
    </source>
</evidence>
<dbReference type="PROSITE" id="PS50943">
    <property type="entry name" value="HTH_CROC1"/>
    <property type="match status" value="1"/>
</dbReference>
<dbReference type="InterPro" id="IPR014757">
    <property type="entry name" value="Tscrpt_reg_IclR_C"/>
</dbReference>
<evidence type="ECO:0000259" key="6">
    <source>
        <dbReference type="PROSITE" id="PS51078"/>
    </source>
</evidence>
<dbReference type="PROSITE" id="PS51077">
    <property type="entry name" value="HTH_ICLR"/>
    <property type="match status" value="1"/>
</dbReference>
<dbReference type="PROSITE" id="PS51078">
    <property type="entry name" value="ICLR_ED"/>
    <property type="match status" value="1"/>
</dbReference>
<accession>A0ABW3H5I6</accession>
<dbReference type="PANTHER" id="PTHR30136:SF35">
    <property type="entry name" value="HTH-TYPE TRANSCRIPTIONAL REGULATOR RV1719"/>
    <property type="match status" value="1"/>
</dbReference>
<sequence length="244" mass="26197">MIARAANILRELNTARDGLSLAELAARLGLARSTVQRIVKALSDEQLLTPTSRHARVRLGPLLVLLGANAKLDVIELVRPIMQKLSAKLGETVDLSVLQGASALFVDQVTGSQRLSAVSKPGQMFPLHSTANGKALLASVEGGQWRALLPGRLPADTENTITSIDALEREIEGIRDRRLAFDLEEHTLGVCAIGTWFSDPAGRSYAISVPIPSVRFADTLDLRNGVLAARREIVAAMRSTDPAP</sequence>
<keyword evidence="2" id="KW-0238">DNA-binding</keyword>
<comment type="caution">
    <text evidence="7">The sequence shown here is derived from an EMBL/GenBank/DDBJ whole genome shotgun (WGS) entry which is preliminary data.</text>
</comment>
<organism evidence="7 8">
    <name type="scientific">Sphingomonas canadensis</name>
    <dbReference type="NCBI Taxonomy" id="1219257"/>
    <lineage>
        <taxon>Bacteria</taxon>
        <taxon>Pseudomonadati</taxon>
        <taxon>Pseudomonadota</taxon>
        <taxon>Alphaproteobacteria</taxon>
        <taxon>Sphingomonadales</taxon>
        <taxon>Sphingomonadaceae</taxon>
        <taxon>Sphingomonas</taxon>
    </lineage>
</organism>
<dbReference type="EMBL" id="JBHTJG010000003">
    <property type="protein sequence ID" value="MFD0946499.1"/>
    <property type="molecule type" value="Genomic_DNA"/>
</dbReference>
<protein>
    <submittedName>
        <fullName evidence="7">IclR family transcriptional regulator</fullName>
    </submittedName>
</protein>
<evidence type="ECO:0000259" key="4">
    <source>
        <dbReference type="PROSITE" id="PS50943"/>
    </source>
</evidence>
<dbReference type="RefSeq" id="WP_264943867.1">
    <property type="nucleotide sequence ID" value="NZ_JAPDRA010000003.1"/>
</dbReference>
<proteinExistence type="predicted"/>
<dbReference type="InterPro" id="IPR005471">
    <property type="entry name" value="Tscrpt_reg_IclR_N"/>
</dbReference>
<dbReference type="PANTHER" id="PTHR30136">
    <property type="entry name" value="HELIX-TURN-HELIX TRANSCRIPTIONAL REGULATOR, ICLR FAMILY"/>
    <property type="match status" value="1"/>
</dbReference>
<dbReference type="Proteomes" id="UP001596977">
    <property type="component" value="Unassembled WGS sequence"/>
</dbReference>
<evidence type="ECO:0000313" key="7">
    <source>
        <dbReference type="EMBL" id="MFD0946499.1"/>
    </source>
</evidence>
<feature type="domain" description="HTH cro/C1-type" evidence="4">
    <location>
        <begin position="9"/>
        <end position="38"/>
    </location>
</feature>
<dbReference type="SUPFAM" id="SSF55781">
    <property type="entry name" value="GAF domain-like"/>
    <property type="match status" value="1"/>
</dbReference>
<dbReference type="Gene3D" id="1.10.10.10">
    <property type="entry name" value="Winged helix-like DNA-binding domain superfamily/Winged helix DNA-binding domain"/>
    <property type="match status" value="1"/>
</dbReference>
<dbReference type="SUPFAM" id="SSF46785">
    <property type="entry name" value="Winged helix' DNA-binding domain"/>
    <property type="match status" value="1"/>
</dbReference>
<feature type="domain" description="IclR-ED" evidence="6">
    <location>
        <begin position="62"/>
        <end position="244"/>
    </location>
</feature>
<dbReference type="InterPro" id="IPR001387">
    <property type="entry name" value="Cro/C1-type_HTH"/>
</dbReference>
<dbReference type="Pfam" id="PF09339">
    <property type="entry name" value="HTH_IclR"/>
    <property type="match status" value="1"/>
</dbReference>
<keyword evidence="3" id="KW-0804">Transcription</keyword>
<keyword evidence="1" id="KW-0805">Transcription regulation</keyword>
<evidence type="ECO:0000256" key="2">
    <source>
        <dbReference type="ARBA" id="ARBA00023125"/>
    </source>
</evidence>
<dbReference type="InterPro" id="IPR036390">
    <property type="entry name" value="WH_DNA-bd_sf"/>
</dbReference>
<evidence type="ECO:0000313" key="8">
    <source>
        <dbReference type="Proteomes" id="UP001596977"/>
    </source>
</evidence>
<keyword evidence="8" id="KW-1185">Reference proteome</keyword>
<dbReference type="Pfam" id="PF01614">
    <property type="entry name" value="IclR_C"/>
    <property type="match status" value="1"/>
</dbReference>
<reference evidence="8" key="1">
    <citation type="journal article" date="2019" name="Int. J. Syst. Evol. Microbiol.">
        <title>The Global Catalogue of Microorganisms (GCM) 10K type strain sequencing project: providing services to taxonomists for standard genome sequencing and annotation.</title>
        <authorList>
            <consortium name="The Broad Institute Genomics Platform"/>
            <consortium name="The Broad Institute Genome Sequencing Center for Infectious Disease"/>
            <person name="Wu L."/>
            <person name="Ma J."/>
        </authorList>
    </citation>
    <scope>NUCLEOTIDE SEQUENCE [LARGE SCALE GENOMIC DNA]</scope>
    <source>
        <strain evidence="8">CCUG 62982</strain>
    </source>
</reference>
<gene>
    <name evidence="7" type="ORF">ACFQ1E_09140</name>
</gene>
<evidence type="ECO:0000259" key="5">
    <source>
        <dbReference type="PROSITE" id="PS51077"/>
    </source>
</evidence>